<dbReference type="RefSeq" id="WP_188874152.1">
    <property type="nucleotide sequence ID" value="NZ_BMOV01000018.1"/>
</dbReference>
<dbReference type="Proteomes" id="UP000602381">
    <property type="component" value="Unassembled WGS sequence"/>
</dbReference>
<proteinExistence type="predicted"/>
<dbReference type="EMBL" id="BMOV01000018">
    <property type="protein sequence ID" value="GGO17528.1"/>
    <property type="molecule type" value="Genomic_DNA"/>
</dbReference>
<accession>A0ABQ2LH80</accession>
<gene>
    <name evidence="1" type="ORF">GCM10007972_27690</name>
</gene>
<keyword evidence="2" id="KW-1185">Reference proteome</keyword>
<sequence length="58" mass="6126">MIAIIEAGRVANLLVGDEQAALLFEGGLYVSTDTNIGIGWQYVDGTFIEPKPEDGGEA</sequence>
<evidence type="ECO:0000313" key="1">
    <source>
        <dbReference type="EMBL" id="GGO17528.1"/>
    </source>
</evidence>
<protein>
    <submittedName>
        <fullName evidence="1">Uncharacterized protein</fullName>
    </submittedName>
</protein>
<reference evidence="2" key="1">
    <citation type="journal article" date="2019" name="Int. J. Syst. Evol. Microbiol.">
        <title>The Global Catalogue of Microorganisms (GCM) 10K type strain sequencing project: providing services to taxonomists for standard genome sequencing and annotation.</title>
        <authorList>
            <consortium name="The Broad Institute Genomics Platform"/>
            <consortium name="The Broad Institute Genome Sequencing Center for Infectious Disease"/>
            <person name="Wu L."/>
            <person name="Ma J."/>
        </authorList>
    </citation>
    <scope>NUCLEOTIDE SEQUENCE [LARGE SCALE GENOMIC DNA]</scope>
    <source>
        <strain evidence="2">JCM 17843</strain>
    </source>
</reference>
<name>A0ABQ2LH80_9PROT</name>
<organism evidence="1 2">
    <name type="scientific">Iodidimonas muriae</name>
    <dbReference type="NCBI Taxonomy" id="261467"/>
    <lineage>
        <taxon>Bacteria</taxon>
        <taxon>Pseudomonadati</taxon>
        <taxon>Pseudomonadota</taxon>
        <taxon>Alphaproteobacteria</taxon>
        <taxon>Iodidimonadales</taxon>
        <taxon>Iodidimonadaceae</taxon>
        <taxon>Iodidimonas</taxon>
    </lineage>
</organism>
<comment type="caution">
    <text evidence="1">The sequence shown here is derived from an EMBL/GenBank/DDBJ whole genome shotgun (WGS) entry which is preliminary data.</text>
</comment>
<evidence type="ECO:0000313" key="2">
    <source>
        <dbReference type="Proteomes" id="UP000602381"/>
    </source>
</evidence>